<organism evidence="1 2">
    <name type="scientific">Xylaria curta</name>
    <dbReference type="NCBI Taxonomy" id="42375"/>
    <lineage>
        <taxon>Eukaryota</taxon>
        <taxon>Fungi</taxon>
        <taxon>Dikarya</taxon>
        <taxon>Ascomycota</taxon>
        <taxon>Pezizomycotina</taxon>
        <taxon>Sordariomycetes</taxon>
        <taxon>Xylariomycetidae</taxon>
        <taxon>Xylariales</taxon>
        <taxon>Xylariaceae</taxon>
        <taxon>Xylaria</taxon>
    </lineage>
</organism>
<reference evidence="1" key="1">
    <citation type="submission" date="2022-10" db="EMBL/GenBank/DDBJ databases">
        <title>Genome Sequence of Xylaria curta.</title>
        <authorList>
            <person name="Buettner E."/>
        </authorList>
    </citation>
    <scope>NUCLEOTIDE SEQUENCE</scope>
    <source>
        <strain evidence="1">Babe10</strain>
    </source>
</reference>
<name>A0ACC1NW66_9PEZI</name>
<comment type="caution">
    <text evidence="1">The sequence shown here is derived from an EMBL/GenBank/DDBJ whole genome shotgun (WGS) entry which is preliminary data.</text>
</comment>
<dbReference type="Proteomes" id="UP001143856">
    <property type="component" value="Unassembled WGS sequence"/>
</dbReference>
<evidence type="ECO:0000313" key="2">
    <source>
        <dbReference type="Proteomes" id="UP001143856"/>
    </source>
</evidence>
<accession>A0ACC1NW66</accession>
<evidence type="ECO:0000313" key="1">
    <source>
        <dbReference type="EMBL" id="KAJ2982563.1"/>
    </source>
</evidence>
<dbReference type="EMBL" id="JAPDGR010001444">
    <property type="protein sequence ID" value="KAJ2982563.1"/>
    <property type="molecule type" value="Genomic_DNA"/>
</dbReference>
<proteinExistence type="predicted"/>
<sequence>MHSIHLADVHDEGKIPNSTPEAPSPVPEDPLPKKKTRKPFSFYMSVVALCLLAVITAWDATSLAIALPAITDQLHGTTFQSFWASTSFVLGVTITQPIYVSVSDVFGRKQPLYASLLFFTVGSIVFAVAQNMETLIGGRLIQGIGAGGLDVLEEIILADITSLKERPVYLAIIALAIATGSIAGPILGAVFSQFDWRWIGWINLPIVGTAFILCILFLRLRPIDVPLSVKVRRLDWTGIILFTIGATATSLPISWAGALYPWSSWRTIVPLVIGLVVLVIFGFYEKRPANPILPYQLFSNATGTASLITGLLHGLVLYTILLYLPLFFQAVFLEEALEAAKSTLALAALVIASSFLAPIAIEFTRRYRFLLWAGWVFIAVFLGLWSIVGLNTPRVQTYVFQALLGIGIGVVFTGTQVPMQASVVHVDDTGLAVGMLVVFRLFGALIGLAIGSTAFSSEFEKHIVALGPLPEQLSALNDASQAVAFLPTFRTLELPAELTDNVIGVYLQSFKAVWYILAAFSALGFIGSLFIKDLSLERDDVGRQGFEQST</sequence>
<gene>
    <name evidence="1" type="ORF">NUW58_g6417</name>
</gene>
<protein>
    <submittedName>
        <fullName evidence="1">Uncharacterized protein</fullName>
    </submittedName>
</protein>
<keyword evidence="2" id="KW-1185">Reference proteome</keyword>